<evidence type="ECO:0008006" key="8">
    <source>
        <dbReference type="Google" id="ProtNLM"/>
    </source>
</evidence>
<accession>A0A1B9GU23</accession>
<keyword evidence="4" id="KW-0804">Transcription</keyword>
<evidence type="ECO:0000313" key="7">
    <source>
        <dbReference type="Proteomes" id="UP000092666"/>
    </source>
</evidence>
<keyword evidence="7" id="KW-1185">Reference proteome</keyword>
<dbReference type="PANTHER" id="PTHR31845:SF19">
    <property type="entry name" value="TRANSCRIPTION FACTOR DOMAIN-CONTAINING PROTEIN"/>
    <property type="match status" value="1"/>
</dbReference>
<dbReference type="InterPro" id="IPR051089">
    <property type="entry name" value="prtT"/>
</dbReference>
<dbReference type="GO" id="GO:0000976">
    <property type="term" value="F:transcription cis-regulatory region binding"/>
    <property type="evidence" value="ECO:0007669"/>
    <property type="project" value="TreeGrafter"/>
</dbReference>
<reference evidence="7" key="2">
    <citation type="submission" date="2013-12" db="EMBL/GenBank/DDBJ databases">
        <title>Evolution of pathogenesis and genome organization in the Tremellales.</title>
        <authorList>
            <person name="Cuomo C."/>
            <person name="Litvintseva A."/>
            <person name="Heitman J."/>
            <person name="Chen Y."/>
            <person name="Sun S."/>
            <person name="Springer D."/>
            <person name="Dromer F."/>
            <person name="Young S."/>
            <person name="Zeng Q."/>
            <person name="Chapman S."/>
            <person name="Gujja S."/>
            <person name="Saif S."/>
            <person name="Birren B."/>
        </authorList>
    </citation>
    <scope>NUCLEOTIDE SEQUENCE [LARGE SCALE GENOMIC DNA]</scope>
    <source>
        <strain evidence="7">BCC8398</strain>
    </source>
</reference>
<reference evidence="6 7" key="1">
    <citation type="submission" date="2013-07" db="EMBL/GenBank/DDBJ databases">
        <title>The Genome Sequence of Cryptococcus heveanensis BCC8398.</title>
        <authorList>
            <consortium name="The Broad Institute Genome Sequencing Platform"/>
            <person name="Cuomo C."/>
            <person name="Litvintseva A."/>
            <person name="Chen Y."/>
            <person name="Heitman J."/>
            <person name="Sun S."/>
            <person name="Springer D."/>
            <person name="Dromer F."/>
            <person name="Young S.K."/>
            <person name="Zeng Q."/>
            <person name="Gargeya S."/>
            <person name="Fitzgerald M."/>
            <person name="Abouelleil A."/>
            <person name="Alvarado L."/>
            <person name="Berlin A.M."/>
            <person name="Chapman S.B."/>
            <person name="Dewar J."/>
            <person name="Goldberg J."/>
            <person name="Griggs A."/>
            <person name="Gujja S."/>
            <person name="Hansen M."/>
            <person name="Howarth C."/>
            <person name="Imamovic A."/>
            <person name="Larimer J."/>
            <person name="McCowan C."/>
            <person name="Murphy C."/>
            <person name="Pearson M."/>
            <person name="Priest M."/>
            <person name="Roberts A."/>
            <person name="Saif S."/>
            <person name="Shea T."/>
            <person name="Sykes S."/>
            <person name="Wortman J."/>
            <person name="Nusbaum C."/>
            <person name="Birren B."/>
        </authorList>
    </citation>
    <scope>NUCLEOTIDE SEQUENCE [LARGE SCALE GENOMIC DNA]</scope>
    <source>
        <strain evidence="6 7">BCC8398</strain>
    </source>
</reference>
<gene>
    <name evidence="6" type="ORF">I316_04001</name>
</gene>
<keyword evidence="2" id="KW-0805">Transcription regulation</keyword>
<dbReference type="CDD" id="cd12148">
    <property type="entry name" value="fungal_TF_MHR"/>
    <property type="match status" value="1"/>
</dbReference>
<keyword evidence="3" id="KW-0238">DNA-binding</keyword>
<evidence type="ECO:0000313" key="6">
    <source>
        <dbReference type="EMBL" id="OCF34486.1"/>
    </source>
</evidence>
<dbReference type="AlphaFoldDB" id="A0A1B9GU23"/>
<dbReference type="GO" id="GO:0005634">
    <property type="term" value="C:nucleus"/>
    <property type="evidence" value="ECO:0007669"/>
    <property type="project" value="UniProtKB-SubCell"/>
</dbReference>
<evidence type="ECO:0000256" key="1">
    <source>
        <dbReference type="ARBA" id="ARBA00004123"/>
    </source>
</evidence>
<dbReference type="EMBL" id="KV700125">
    <property type="protein sequence ID" value="OCF34486.1"/>
    <property type="molecule type" value="Genomic_DNA"/>
</dbReference>
<protein>
    <recommendedName>
        <fullName evidence="8">Transcription factor domain-containing protein</fullName>
    </recommendedName>
</protein>
<organism evidence="6 7">
    <name type="scientific">Kwoniella heveanensis BCC8398</name>
    <dbReference type="NCBI Taxonomy" id="1296120"/>
    <lineage>
        <taxon>Eukaryota</taxon>
        <taxon>Fungi</taxon>
        <taxon>Dikarya</taxon>
        <taxon>Basidiomycota</taxon>
        <taxon>Agaricomycotina</taxon>
        <taxon>Tremellomycetes</taxon>
        <taxon>Tremellales</taxon>
        <taxon>Cryptococcaceae</taxon>
        <taxon>Kwoniella</taxon>
    </lineage>
</organism>
<name>A0A1B9GU23_9TREE</name>
<dbReference type="Proteomes" id="UP000092666">
    <property type="component" value="Unassembled WGS sequence"/>
</dbReference>
<dbReference type="OrthoDB" id="2564023at2759"/>
<evidence type="ECO:0000256" key="3">
    <source>
        <dbReference type="ARBA" id="ARBA00023125"/>
    </source>
</evidence>
<dbReference type="STRING" id="1296120.A0A1B9GU23"/>
<dbReference type="GO" id="GO:0000981">
    <property type="term" value="F:DNA-binding transcription factor activity, RNA polymerase II-specific"/>
    <property type="evidence" value="ECO:0007669"/>
    <property type="project" value="TreeGrafter"/>
</dbReference>
<evidence type="ECO:0000256" key="4">
    <source>
        <dbReference type="ARBA" id="ARBA00023163"/>
    </source>
</evidence>
<evidence type="ECO:0000256" key="2">
    <source>
        <dbReference type="ARBA" id="ARBA00023015"/>
    </source>
</evidence>
<comment type="subcellular location">
    <subcellularLocation>
        <location evidence="1">Nucleus</location>
    </subcellularLocation>
</comment>
<dbReference type="PANTHER" id="PTHR31845">
    <property type="entry name" value="FINGER DOMAIN PROTEIN, PUTATIVE-RELATED"/>
    <property type="match status" value="1"/>
</dbReference>
<proteinExistence type="predicted"/>
<evidence type="ECO:0000256" key="5">
    <source>
        <dbReference type="ARBA" id="ARBA00023242"/>
    </source>
</evidence>
<keyword evidence="5" id="KW-0539">Nucleus</keyword>
<sequence length="399" mass="45152">MDLSSPRGEYDPRRKRNRERLWLILYAADRRYNYCGQTAKPSMMPEDALVRSSEQWVESPLCLIPDHRLANNVILRRLLAAHIEAIDKDNELGPGRSRLDVRDEYRKMEQEADQWAASQVERDPETLVHAVLSSLHAKVIIAHRWVQRSFRTAESSADGEGRVGEAQDRERREALAVCINGSVGVLNTMLQLPDDALRYACDSKHLYFAYASFFLHKVFDTGIAAKMLDRQSLSYMYNLFQRCAEELERLTLIPTHTIAFHARFLRELMAQCTEISSGHEAQAELTPVEVPELSAAGDVTTAVPPTDAVHMPQHTQLACSEPQAETDWSAVFGTLEDFNDIPPVGDLLLGPAEDSMDLNLSWNDYWPFDDLFWPTDPSGTIATGDTQNTDWQGLVQSFQ</sequence>